<reference evidence="2" key="1">
    <citation type="journal article" date="2022" name="Mol. Ecol. Resour.">
        <title>The genomes of chicory, endive, great burdock and yacon provide insights into Asteraceae palaeo-polyploidization history and plant inulin production.</title>
        <authorList>
            <person name="Fan W."/>
            <person name="Wang S."/>
            <person name="Wang H."/>
            <person name="Wang A."/>
            <person name="Jiang F."/>
            <person name="Liu H."/>
            <person name="Zhao H."/>
            <person name="Xu D."/>
            <person name="Zhang Y."/>
        </authorList>
    </citation>
    <scope>NUCLEOTIDE SEQUENCE [LARGE SCALE GENOMIC DNA]</scope>
    <source>
        <strain evidence="2">cv. Yunnan</strain>
    </source>
</reference>
<comment type="caution">
    <text evidence="1">The sequence shown here is derived from an EMBL/GenBank/DDBJ whole genome shotgun (WGS) entry which is preliminary data.</text>
</comment>
<dbReference type="EMBL" id="CM042020">
    <property type="protein sequence ID" value="KAI3822530.1"/>
    <property type="molecule type" value="Genomic_DNA"/>
</dbReference>
<gene>
    <name evidence="1" type="ORF">L1987_10121</name>
</gene>
<evidence type="ECO:0000313" key="2">
    <source>
        <dbReference type="Proteomes" id="UP001056120"/>
    </source>
</evidence>
<dbReference type="Proteomes" id="UP001056120">
    <property type="component" value="Linkage Group LG03"/>
</dbReference>
<accession>A0ACB9JR86</accession>
<keyword evidence="2" id="KW-1185">Reference proteome</keyword>
<organism evidence="1 2">
    <name type="scientific">Smallanthus sonchifolius</name>
    <dbReference type="NCBI Taxonomy" id="185202"/>
    <lineage>
        <taxon>Eukaryota</taxon>
        <taxon>Viridiplantae</taxon>
        <taxon>Streptophyta</taxon>
        <taxon>Embryophyta</taxon>
        <taxon>Tracheophyta</taxon>
        <taxon>Spermatophyta</taxon>
        <taxon>Magnoliopsida</taxon>
        <taxon>eudicotyledons</taxon>
        <taxon>Gunneridae</taxon>
        <taxon>Pentapetalae</taxon>
        <taxon>asterids</taxon>
        <taxon>campanulids</taxon>
        <taxon>Asterales</taxon>
        <taxon>Asteraceae</taxon>
        <taxon>Asteroideae</taxon>
        <taxon>Heliantheae alliance</taxon>
        <taxon>Millerieae</taxon>
        <taxon>Smallanthus</taxon>
    </lineage>
</organism>
<evidence type="ECO:0000313" key="1">
    <source>
        <dbReference type="EMBL" id="KAI3822530.1"/>
    </source>
</evidence>
<sequence length="375" mass="42731">MMLYRSVTGLQSLIHDPIRFSVTSAWSPNVENLILMVTAVINLDFVPLLFFFFLYSALEILIARTMEDYRFRLIEIEDEELEDDEFEEEDEDEDEDDYDDRERDEHLFPERIILPIDLDIFNNGELEDDDDFDDYDDEDEEDEDDYEEEEELMPVERMLHMDPIEDGDYEDEDEDGEDYGEEDDGEEEEVEELFPVVMTSPRVSSSIFHGGTLQGGTVINNGVLENSNDSESCEGKPGNQENCGGEIHGSICPICFEAWTSGGEHQICCLPCGHIYGLSCIKKWLQQSCSSGKCPQCNNICTFKDVRVLYASRLCAADEELHKRVRSLEARCAYLEQKAGPLSPDELIDQICSNPAAVQRLATVLAELYQPPVSP</sequence>
<proteinExistence type="predicted"/>
<reference evidence="1 2" key="2">
    <citation type="journal article" date="2022" name="Mol. Ecol. Resour.">
        <title>The genomes of chicory, endive, great burdock and yacon provide insights into Asteraceae paleo-polyploidization history and plant inulin production.</title>
        <authorList>
            <person name="Fan W."/>
            <person name="Wang S."/>
            <person name="Wang H."/>
            <person name="Wang A."/>
            <person name="Jiang F."/>
            <person name="Liu H."/>
            <person name="Zhao H."/>
            <person name="Xu D."/>
            <person name="Zhang Y."/>
        </authorList>
    </citation>
    <scope>NUCLEOTIDE SEQUENCE [LARGE SCALE GENOMIC DNA]</scope>
    <source>
        <strain evidence="2">cv. Yunnan</strain>
        <tissue evidence="1">Leaves</tissue>
    </source>
</reference>
<protein>
    <submittedName>
        <fullName evidence="1">Uncharacterized protein</fullName>
    </submittedName>
</protein>
<name>A0ACB9JR86_9ASTR</name>